<organism evidence="1 2">
    <name type="scientific">Brachionus plicatilis</name>
    <name type="common">Marine rotifer</name>
    <name type="synonym">Brachionus muelleri</name>
    <dbReference type="NCBI Taxonomy" id="10195"/>
    <lineage>
        <taxon>Eukaryota</taxon>
        <taxon>Metazoa</taxon>
        <taxon>Spiralia</taxon>
        <taxon>Gnathifera</taxon>
        <taxon>Rotifera</taxon>
        <taxon>Eurotatoria</taxon>
        <taxon>Monogononta</taxon>
        <taxon>Pseudotrocha</taxon>
        <taxon>Ploima</taxon>
        <taxon>Brachionidae</taxon>
        <taxon>Brachionus</taxon>
    </lineage>
</organism>
<gene>
    <name evidence="1" type="ORF">BpHYR1_007679</name>
</gene>
<protein>
    <submittedName>
        <fullName evidence="1">Uncharacterized protein</fullName>
    </submittedName>
</protein>
<evidence type="ECO:0000313" key="2">
    <source>
        <dbReference type="Proteomes" id="UP000276133"/>
    </source>
</evidence>
<dbReference type="OrthoDB" id="408781at2759"/>
<dbReference type="Proteomes" id="UP000276133">
    <property type="component" value="Unassembled WGS sequence"/>
</dbReference>
<reference evidence="1 2" key="1">
    <citation type="journal article" date="2018" name="Sci. Rep.">
        <title>Genomic signatures of local adaptation to the degree of environmental predictability in rotifers.</title>
        <authorList>
            <person name="Franch-Gras L."/>
            <person name="Hahn C."/>
            <person name="Garcia-Roger E.M."/>
            <person name="Carmona M.J."/>
            <person name="Serra M."/>
            <person name="Gomez A."/>
        </authorList>
    </citation>
    <scope>NUCLEOTIDE SEQUENCE [LARGE SCALE GENOMIC DNA]</scope>
    <source>
        <strain evidence="1">HYR1</strain>
    </source>
</reference>
<evidence type="ECO:0000313" key="1">
    <source>
        <dbReference type="EMBL" id="RMZ94650.1"/>
    </source>
</evidence>
<dbReference type="EMBL" id="REGN01012893">
    <property type="protein sequence ID" value="RMZ94650.1"/>
    <property type="molecule type" value="Genomic_DNA"/>
</dbReference>
<name>A0A3M7P776_BRAPC</name>
<keyword evidence="2" id="KW-1185">Reference proteome</keyword>
<comment type="caution">
    <text evidence="1">The sequence shown here is derived from an EMBL/GenBank/DDBJ whole genome shotgun (WGS) entry which is preliminary data.</text>
</comment>
<feature type="non-terminal residue" evidence="1">
    <location>
        <position position="1"/>
    </location>
</feature>
<accession>A0A3M7P776</accession>
<proteinExistence type="predicted"/>
<sequence length="126" mass="14839">NLDVFKKIERKKYIIWADTGTHFRCSELIDYLFQELSKENIKVCLNFFVEKHGKNSRDQHFSAVTNFVNQESFVKKLSCSQDIVDAINKNQLISNIYRQKIKKLAPVITYAYVVDTATLETRHSYR</sequence>
<feature type="non-terminal residue" evidence="1">
    <location>
        <position position="126"/>
    </location>
</feature>
<dbReference type="AlphaFoldDB" id="A0A3M7P776"/>